<dbReference type="GO" id="GO:0017061">
    <property type="term" value="F:S-methyl-5-thioadenosine phosphorylase activity"/>
    <property type="evidence" value="ECO:0007669"/>
    <property type="project" value="InterPro"/>
</dbReference>
<feature type="site" description="Important for substrate specificity" evidence="3">
    <location>
        <position position="165"/>
    </location>
</feature>
<comment type="similarity">
    <text evidence="3">Belongs to the PNP/MTAP phosphorylase family. MTAP subfamily.</text>
</comment>
<comment type="miscellaneous">
    <text evidence="3">Although this enzyme belongs to the family of MTA phosphorylases based on sequence homology, it has been shown that conserved amino acid substitutions in the substrate binding pocket convert the substrate specificity of this enzyme from 6-aminopurines to 6-oxopurines.</text>
</comment>
<evidence type="ECO:0000256" key="1">
    <source>
        <dbReference type="ARBA" id="ARBA00022676"/>
    </source>
</evidence>
<dbReference type="GO" id="GO:0005829">
    <property type="term" value="C:cytosol"/>
    <property type="evidence" value="ECO:0007669"/>
    <property type="project" value="TreeGrafter"/>
</dbReference>
<dbReference type="UniPathway" id="UPA00606"/>
<dbReference type="RefSeq" id="WP_136386784.1">
    <property type="nucleotide sequence ID" value="NZ_SSOD01000022.1"/>
</dbReference>
<dbReference type="Proteomes" id="UP000307956">
    <property type="component" value="Unassembled WGS sequence"/>
</dbReference>
<keyword evidence="6" id="KW-1185">Reference proteome</keyword>
<comment type="caution">
    <text evidence="3">Lacks conserved residue(s) required for the propagation of feature annotation.</text>
</comment>
<organism evidence="5 6">
    <name type="scientific">Pseudothauera rhizosphaerae</name>
    <dbReference type="NCBI Taxonomy" id="2565932"/>
    <lineage>
        <taxon>Bacteria</taxon>
        <taxon>Pseudomonadati</taxon>
        <taxon>Pseudomonadota</taxon>
        <taxon>Betaproteobacteria</taxon>
        <taxon>Rhodocyclales</taxon>
        <taxon>Zoogloeaceae</taxon>
        <taxon>Pseudothauera</taxon>
    </lineage>
</organism>
<dbReference type="NCBIfam" id="NF006599">
    <property type="entry name" value="PRK09136.1"/>
    <property type="match status" value="1"/>
</dbReference>
<comment type="subunit">
    <text evidence="3">Homohexamer. Dimer of a homotrimer.</text>
</comment>
<dbReference type="SUPFAM" id="SSF53167">
    <property type="entry name" value="Purine and uridine phosphorylases"/>
    <property type="match status" value="1"/>
</dbReference>
<evidence type="ECO:0000256" key="3">
    <source>
        <dbReference type="HAMAP-Rule" id="MF_01963"/>
    </source>
</evidence>
<feature type="binding site" evidence="3">
    <location>
        <position position="184"/>
    </location>
    <ligand>
        <name>phosphate</name>
        <dbReference type="ChEBI" id="CHEBI:43474"/>
    </ligand>
</feature>
<dbReference type="PANTHER" id="PTHR42679">
    <property type="entry name" value="S-METHYL-5'-THIOADENOSINE PHOSPHORYLASE"/>
    <property type="match status" value="1"/>
</dbReference>
<dbReference type="CDD" id="cd09010">
    <property type="entry name" value="MTAP_SsMTAPII_like_MTIP"/>
    <property type="match status" value="1"/>
</dbReference>
<reference evidence="5 6" key="1">
    <citation type="submission" date="2019-04" db="EMBL/GenBank/DDBJ databases">
        <title>Azoarcus rhizosphaerae sp. nov. isolated from rhizosphere of Ficus religiosa.</title>
        <authorList>
            <person name="Lin S.-Y."/>
            <person name="Hameed A."/>
            <person name="Hsu Y.-H."/>
            <person name="Young C.-C."/>
        </authorList>
    </citation>
    <scope>NUCLEOTIDE SEQUENCE [LARGE SCALE GENOMIC DNA]</scope>
    <source>
        <strain evidence="5 6">CC-YHH848</strain>
    </source>
</reference>
<dbReference type="Gene3D" id="3.40.50.1580">
    <property type="entry name" value="Nucleoside phosphorylase domain"/>
    <property type="match status" value="1"/>
</dbReference>
<gene>
    <name evidence="5" type="ORF">E6O51_19975</name>
</gene>
<dbReference type="AlphaFoldDB" id="A0A4S4AB52"/>
<dbReference type="NCBIfam" id="TIGR01694">
    <property type="entry name" value="MTAP"/>
    <property type="match status" value="1"/>
</dbReference>
<comment type="catalytic activity">
    <reaction evidence="3">
        <text>a purine D-ribonucleoside + phosphate = a purine nucleobase + alpha-D-ribose 1-phosphate</text>
        <dbReference type="Rhea" id="RHEA:19805"/>
        <dbReference type="ChEBI" id="CHEBI:26386"/>
        <dbReference type="ChEBI" id="CHEBI:43474"/>
        <dbReference type="ChEBI" id="CHEBI:57720"/>
        <dbReference type="ChEBI" id="CHEBI:142355"/>
        <dbReference type="EC" id="2.4.2.1"/>
    </reaction>
</comment>
<comment type="function">
    <text evidence="3">Purine nucleoside phosphorylase which is highly specific for 6-oxopurine nucleosides. Cleaves guanosine or inosine to respective bases and sugar-1-phosphate molecules. Involved in purine salvage.</text>
</comment>
<keyword evidence="2 3" id="KW-0808">Transferase</keyword>
<evidence type="ECO:0000313" key="5">
    <source>
        <dbReference type="EMBL" id="THF55868.1"/>
    </source>
</evidence>
<evidence type="ECO:0000256" key="2">
    <source>
        <dbReference type="ARBA" id="ARBA00022679"/>
    </source>
</evidence>
<dbReference type="EC" id="2.4.2.1" evidence="3"/>
<evidence type="ECO:0000313" key="6">
    <source>
        <dbReference type="Proteomes" id="UP000307956"/>
    </source>
</evidence>
<keyword evidence="3" id="KW-0660">Purine salvage</keyword>
<feature type="site" description="Important for substrate specificity" evidence="3">
    <location>
        <position position="221"/>
    </location>
</feature>
<accession>A0A4S4AB52</accession>
<comment type="pathway">
    <text evidence="3">Purine metabolism; purine nucleoside salvage.</text>
</comment>
<dbReference type="PANTHER" id="PTHR42679:SF2">
    <property type="entry name" value="S-METHYL-5'-THIOADENOSINE PHOSPHORYLASE"/>
    <property type="match status" value="1"/>
</dbReference>
<dbReference type="InterPro" id="IPR000845">
    <property type="entry name" value="Nucleoside_phosphorylase_d"/>
</dbReference>
<evidence type="ECO:0000259" key="4">
    <source>
        <dbReference type="Pfam" id="PF01048"/>
    </source>
</evidence>
<dbReference type="Pfam" id="PF01048">
    <property type="entry name" value="PNP_UDP_1"/>
    <property type="match status" value="1"/>
</dbReference>
<name>A0A4S4AB52_9RHOO</name>
<dbReference type="OrthoDB" id="1523230at2"/>
<sequence length="245" mass="26438">MLAIIGGSGLTQLSTLEITHREVVRTPYGEPSGALTFGELSCTPVVFLARHGYGHTIPPHQVNYRANLWALKQVKASAVVSVASVGGIRTDFAPGTLVIPHQIIDYTWGRKSTFFEGAEESVRHIDFTEPYDAKLRQRLLAAAAAAGEHVFDGGVYAATQGPRLETAAEINRLERDGADLVGMTGMPEAALARELELPYAALSVVANYAAGRSASEHAIQFDSIELVLQEAMIRVRCVLEHLCKA</sequence>
<dbReference type="InterPro" id="IPR035994">
    <property type="entry name" value="Nucleoside_phosphorylase_sf"/>
</dbReference>
<dbReference type="GO" id="GO:0019509">
    <property type="term" value="P:L-methionine salvage from methylthioadenosine"/>
    <property type="evidence" value="ECO:0007669"/>
    <property type="project" value="TreeGrafter"/>
</dbReference>
<feature type="binding site" evidence="3">
    <location>
        <position position="183"/>
    </location>
    <ligand>
        <name>substrate</name>
    </ligand>
</feature>
<feature type="binding site" evidence="3">
    <location>
        <begin position="207"/>
        <end position="209"/>
    </location>
    <ligand>
        <name>substrate</name>
    </ligand>
</feature>
<dbReference type="GO" id="GO:0006166">
    <property type="term" value="P:purine ribonucleoside salvage"/>
    <property type="evidence" value="ECO:0007669"/>
    <property type="project" value="UniProtKB-UniRule"/>
</dbReference>
<feature type="binding site" evidence="3">
    <location>
        <position position="8"/>
    </location>
    <ligand>
        <name>phosphate</name>
        <dbReference type="ChEBI" id="CHEBI:43474"/>
    </ligand>
</feature>
<dbReference type="EMBL" id="SSOD01000022">
    <property type="protein sequence ID" value="THF55868.1"/>
    <property type="molecule type" value="Genomic_DNA"/>
</dbReference>
<feature type="binding site" evidence="3">
    <location>
        <begin position="50"/>
        <end position="51"/>
    </location>
    <ligand>
        <name>phosphate</name>
        <dbReference type="ChEBI" id="CHEBI:43474"/>
    </ligand>
</feature>
<comment type="caution">
    <text evidence="5">The sequence shown here is derived from an EMBL/GenBank/DDBJ whole genome shotgun (WGS) entry which is preliminary data.</text>
</comment>
<feature type="domain" description="Nucleoside phosphorylase" evidence="4">
    <location>
        <begin position="2"/>
        <end position="240"/>
    </location>
</feature>
<keyword evidence="1 3" id="KW-0328">Glycosyltransferase</keyword>
<dbReference type="HAMAP" id="MF_01963">
    <property type="entry name" value="MTAP"/>
    <property type="match status" value="1"/>
</dbReference>
<protein>
    <recommendedName>
        <fullName evidence="3">Probable 6-oxopurine nucleoside phosphorylase</fullName>
        <ecNumber evidence="3">2.4.2.1</ecNumber>
    </recommendedName>
    <alternativeName>
        <fullName evidence="3">Purine nucleoside phosphorylase</fullName>
        <shortName evidence="3">PNP</shortName>
    </alternativeName>
</protein>
<proteinExistence type="inferred from homology"/>
<dbReference type="InterPro" id="IPR010044">
    <property type="entry name" value="MTAP"/>
</dbReference>